<dbReference type="PANTHER" id="PTHR45674">
    <property type="entry name" value="DNA LIGASE 1/3 FAMILY MEMBER"/>
    <property type="match status" value="1"/>
</dbReference>
<name>A0A158KRE0_9BURK</name>
<evidence type="ECO:0000256" key="2">
    <source>
        <dbReference type="ARBA" id="ARBA00022598"/>
    </source>
</evidence>
<dbReference type="Gene3D" id="3.30.470.30">
    <property type="entry name" value="DNA ligase/mRNA capping enzyme"/>
    <property type="match status" value="1"/>
</dbReference>
<proteinExistence type="inferred from homology"/>
<comment type="similarity">
    <text evidence="1">Belongs to the ATP-dependent DNA ligase family.</text>
</comment>
<evidence type="ECO:0000313" key="4">
    <source>
        <dbReference type="EMBL" id="SAL83565.1"/>
    </source>
</evidence>
<comment type="caution">
    <text evidence="4">The sequence shown here is derived from an EMBL/GenBank/DDBJ whole genome shotgun (WGS) entry which is preliminary data.</text>
</comment>
<evidence type="ECO:0000259" key="3">
    <source>
        <dbReference type="PROSITE" id="PS50160"/>
    </source>
</evidence>
<dbReference type="Gene3D" id="3.30.1490.70">
    <property type="match status" value="1"/>
</dbReference>
<gene>
    <name evidence="4" type="ORF">AWB67_06441</name>
</gene>
<dbReference type="PROSITE" id="PS00333">
    <property type="entry name" value="DNA_LIGASE_A2"/>
    <property type="match status" value="1"/>
</dbReference>
<reference evidence="4" key="1">
    <citation type="submission" date="2016-01" db="EMBL/GenBank/DDBJ databases">
        <authorList>
            <person name="Peeters C."/>
        </authorList>
    </citation>
    <scope>NUCLEOTIDE SEQUENCE [LARGE SCALE GENOMIC DNA]</scope>
    <source>
        <strain evidence="4">LMG 22937</strain>
    </source>
</reference>
<dbReference type="GO" id="GO:0005524">
    <property type="term" value="F:ATP binding"/>
    <property type="evidence" value="ECO:0007669"/>
    <property type="project" value="InterPro"/>
</dbReference>
<protein>
    <submittedName>
        <fullName evidence="4">ATP dependent DNA ligase</fullName>
    </submittedName>
</protein>
<dbReference type="AlphaFoldDB" id="A0A158KRE0"/>
<keyword evidence="5" id="KW-1185">Reference proteome</keyword>
<organism evidence="4 5">
    <name type="scientific">Caballeronia terrestris</name>
    <dbReference type="NCBI Taxonomy" id="1226301"/>
    <lineage>
        <taxon>Bacteria</taxon>
        <taxon>Pseudomonadati</taxon>
        <taxon>Pseudomonadota</taxon>
        <taxon>Betaproteobacteria</taxon>
        <taxon>Burkholderiales</taxon>
        <taxon>Burkholderiaceae</taxon>
        <taxon>Caballeronia</taxon>
    </lineage>
</organism>
<dbReference type="InterPro" id="IPR016059">
    <property type="entry name" value="DNA_ligase_ATP-dep_CS"/>
</dbReference>
<dbReference type="GO" id="GO:0006310">
    <property type="term" value="P:DNA recombination"/>
    <property type="evidence" value="ECO:0007669"/>
    <property type="project" value="InterPro"/>
</dbReference>
<keyword evidence="2 4" id="KW-0436">Ligase</keyword>
<feature type="domain" description="ATP-dependent DNA ligase family profile" evidence="3">
    <location>
        <begin position="116"/>
        <end position="212"/>
    </location>
</feature>
<dbReference type="Proteomes" id="UP000054925">
    <property type="component" value="Unassembled WGS sequence"/>
</dbReference>
<accession>A0A158KRE0</accession>
<evidence type="ECO:0000256" key="1">
    <source>
        <dbReference type="ARBA" id="ARBA00007572"/>
    </source>
</evidence>
<dbReference type="PROSITE" id="PS50160">
    <property type="entry name" value="DNA_LIGASE_A3"/>
    <property type="match status" value="1"/>
</dbReference>
<dbReference type="InterPro" id="IPR012310">
    <property type="entry name" value="DNA_ligase_ATP-dep_cent"/>
</dbReference>
<dbReference type="RefSeq" id="WP_235025450.1">
    <property type="nucleotide sequence ID" value="NZ_FCOL02000100.1"/>
</dbReference>
<sequence>MIPAIDASDLMLATHHRAPFSHENWIFELKYDGYRCLVRKFGSRVELISCQGKCMNRSFPDVVAALERVPGSFVWDAELTVDEPTGQSSFERVQVRARTSVATRVRASMKLHPARLHMFDLLAAGARDLRALSLIERKKRLVDTFEDTAVLICVTGTAAFGAQVFEQVGLHNFEGMVAKRIDSTYQAGRCRNWLKFKNANYSRPAALDFGRL</sequence>
<dbReference type="PANTHER" id="PTHR45674:SF4">
    <property type="entry name" value="DNA LIGASE 1"/>
    <property type="match status" value="1"/>
</dbReference>
<dbReference type="GO" id="GO:0003910">
    <property type="term" value="F:DNA ligase (ATP) activity"/>
    <property type="evidence" value="ECO:0007669"/>
    <property type="project" value="InterPro"/>
</dbReference>
<dbReference type="Pfam" id="PF01068">
    <property type="entry name" value="DNA_ligase_A_M"/>
    <property type="match status" value="1"/>
</dbReference>
<dbReference type="EMBL" id="FCOL02000100">
    <property type="protein sequence ID" value="SAL83565.1"/>
    <property type="molecule type" value="Genomic_DNA"/>
</dbReference>
<dbReference type="GO" id="GO:0006281">
    <property type="term" value="P:DNA repair"/>
    <property type="evidence" value="ECO:0007669"/>
    <property type="project" value="InterPro"/>
</dbReference>
<dbReference type="SUPFAM" id="SSF56091">
    <property type="entry name" value="DNA ligase/mRNA capping enzyme, catalytic domain"/>
    <property type="match status" value="1"/>
</dbReference>
<evidence type="ECO:0000313" key="5">
    <source>
        <dbReference type="Proteomes" id="UP000054925"/>
    </source>
</evidence>
<dbReference type="InterPro" id="IPR050191">
    <property type="entry name" value="ATP-dep_DNA_ligase"/>
</dbReference>